<accession>A0A6N9TDY9</accession>
<dbReference type="AlphaFoldDB" id="A0A6N9TDY9"/>
<keyword evidence="2" id="KW-1185">Reference proteome</keyword>
<dbReference type="RefSeq" id="WP_163466343.1">
    <property type="nucleotide sequence ID" value="NZ_JAAAMG010000043.1"/>
</dbReference>
<evidence type="ECO:0000313" key="1">
    <source>
        <dbReference type="EMBL" id="NDW07889.1"/>
    </source>
</evidence>
<protein>
    <submittedName>
        <fullName evidence="1">DUF899 domain-containing protein</fullName>
    </submittedName>
</protein>
<dbReference type="Pfam" id="PF05988">
    <property type="entry name" value="DUF899"/>
    <property type="match status" value="1"/>
</dbReference>
<gene>
    <name evidence="1" type="ORF">GTK09_26160</name>
</gene>
<dbReference type="InterPro" id="IPR010296">
    <property type="entry name" value="DUF899_thioredox"/>
</dbReference>
<dbReference type="Proteomes" id="UP000469011">
    <property type="component" value="Unassembled WGS sequence"/>
</dbReference>
<proteinExistence type="predicted"/>
<dbReference type="EMBL" id="JAAAMG010000043">
    <property type="protein sequence ID" value="NDW07889.1"/>
    <property type="molecule type" value="Genomic_DNA"/>
</dbReference>
<evidence type="ECO:0000313" key="2">
    <source>
        <dbReference type="Proteomes" id="UP000469011"/>
    </source>
</evidence>
<organism evidence="1 2">
    <name type="scientific">Jiella pacifica</name>
    <dbReference type="NCBI Taxonomy" id="2696469"/>
    <lineage>
        <taxon>Bacteria</taxon>
        <taxon>Pseudomonadati</taxon>
        <taxon>Pseudomonadota</taxon>
        <taxon>Alphaproteobacteria</taxon>
        <taxon>Hyphomicrobiales</taxon>
        <taxon>Aurantimonadaceae</taxon>
        <taxon>Jiella</taxon>
    </lineage>
</organism>
<reference evidence="1 2" key="1">
    <citation type="submission" date="2020-01" db="EMBL/GenBank/DDBJ databases">
        <title>Jiella pacifica sp. nov.</title>
        <authorList>
            <person name="Xue Z."/>
            <person name="Zhu S."/>
            <person name="Chen J."/>
            <person name="Yang J."/>
        </authorList>
    </citation>
    <scope>NUCLEOTIDE SEQUENCE [LARGE SCALE GENOMIC DNA]</scope>
    <source>
        <strain evidence="1 2">40Bstr34</strain>
    </source>
</reference>
<name>A0A6N9TDY9_9HYPH</name>
<comment type="caution">
    <text evidence="1">The sequence shown here is derived from an EMBL/GenBank/DDBJ whole genome shotgun (WGS) entry which is preliminary data.</text>
</comment>
<sequence>MASLAFPNESHAYREARDRLLQAEIALRRQIENVAEQRRALPQGGAVPEDYVFEWIGPHLRPEPVRMSELFGGHPTLILYSFMYGPDRDQPCPGCTHLLDGLDGAARHVGARTNLFIVAKSPIARLSALAHRRGWAHLKFLSTAGNSYAADYFGDTSQLSAEMRRSHAVPDGKNWDETIFNVFERDGSIIRHVWASELAYQPSEPGQHHRAGDLVDPLWGLLDMTREGRGDFFPSVGD</sequence>